<accession>A0A1T5E3Y4</accession>
<protein>
    <recommendedName>
        <fullName evidence="3">N-acetylglutamate synthase</fullName>
    </recommendedName>
</protein>
<sequence>MNYNNKYFKPVQTSKNGETTDETIFHYKQSGSTITANYQGGTILKGHLIGIVDSEGHISMRYHHVNTKGELMTGICESTPEVLSNGKIRLHEEWKWTSGDCSYGKSIVEEI</sequence>
<evidence type="ECO:0008006" key="3">
    <source>
        <dbReference type="Google" id="ProtNLM"/>
    </source>
</evidence>
<evidence type="ECO:0000313" key="2">
    <source>
        <dbReference type="Proteomes" id="UP000190339"/>
    </source>
</evidence>
<dbReference type="RefSeq" id="WP_079513811.1">
    <property type="nucleotide sequence ID" value="NZ_CAXBOB010000209.1"/>
</dbReference>
<proteinExistence type="predicted"/>
<dbReference type="EMBL" id="FUYL01000011">
    <property type="protein sequence ID" value="SKB78718.1"/>
    <property type="molecule type" value="Genomic_DNA"/>
</dbReference>
<dbReference type="Proteomes" id="UP000190339">
    <property type="component" value="Unassembled WGS sequence"/>
</dbReference>
<dbReference type="AlphaFoldDB" id="A0A1T5E3Y4"/>
<reference evidence="2" key="1">
    <citation type="submission" date="2017-02" db="EMBL/GenBank/DDBJ databases">
        <authorList>
            <person name="Varghese N."/>
            <person name="Submissions S."/>
        </authorList>
    </citation>
    <scope>NUCLEOTIDE SEQUENCE [LARGE SCALE GENOMIC DNA]</scope>
    <source>
        <strain evidence="2">DSM 23546</strain>
    </source>
</reference>
<evidence type="ECO:0000313" key="1">
    <source>
        <dbReference type="EMBL" id="SKB78718.1"/>
    </source>
</evidence>
<dbReference type="Pfam" id="PF26421">
    <property type="entry name" value="Avidin_like"/>
    <property type="match status" value="1"/>
</dbReference>
<dbReference type="OrthoDB" id="5684515at2"/>
<dbReference type="STRING" id="561365.SAMN05660866_03284"/>
<dbReference type="InterPro" id="IPR058595">
    <property type="entry name" value="Avidin-like"/>
</dbReference>
<organism evidence="1 2">
    <name type="scientific">Maribacter arcticus</name>
    <dbReference type="NCBI Taxonomy" id="561365"/>
    <lineage>
        <taxon>Bacteria</taxon>
        <taxon>Pseudomonadati</taxon>
        <taxon>Bacteroidota</taxon>
        <taxon>Flavobacteriia</taxon>
        <taxon>Flavobacteriales</taxon>
        <taxon>Flavobacteriaceae</taxon>
        <taxon>Maribacter</taxon>
    </lineage>
</organism>
<name>A0A1T5E3Y4_9FLAO</name>
<gene>
    <name evidence="1" type="ORF">SAMN05660866_03284</name>
</gene>
<keyword evidence="2" id="KW-1185">Reference proteome</keyword>